<dbReference type="InterPro" id="IPR050266">
    <property type="entry name" value="AB_hydrolase_sf"/>
</dbReference>
<dbReference type="AlphaFoldDB" id="A0A1L3SQ51"/>
<dbReference type="PRINTS" id="PR00111">
    <property type="entry name" value="ABHYDROLASE"/>
</dbReference>
<sequence length="279" mass="29407">MTNDNLVETSHAGIAVTDNGADGPAIVFIHGNSGCKEVFREQFSADEMSGYRLVAFDLPGHGASEDARDPLESYKIGGYAALTEELLGKLGVERPLLVGWSLGGHVALEMIGRGFHAAGVVISGTPPIQANIECLMSAFNIDPSAENLTGKRDFTDADALAYATHTSGLDGGLDSHFLAMVKRTDGRAREIMFGSVVAGEPLDEQAIVASMTVPLAIVNGAEDPFIKADYFDTLSYGSLWNGRVVRVEGAGHAPFLQAPGKFNALLADFAAHAQKTAKA</sequence>
<dbReference type="PANTHER" id="PTHR43798">
    <property type="entry name" value="MONOACYLGLYCEROL LIPASE"/>
    <property type="match status" value="1"/>
</dbReference>
<dbReference type="Proteomes" id="UP000182840">
    <property type="component" value="Chromosome"/>
</dbReference>
<dbReference type="GO" id="GO:0016020">
    <property type="term" value="C:membrane"/>
    <property type="evidence" value="ECO:0007669"/>
    <property type="project" value="TreeGrafter"/>
</dbReference>
<reference evidence="3" key="1">
    <citation type="submission" date="2016-11" db="EMBL/GenBank/DDBJ databases">
        <title>Mesorhizobium oceanicum sp. nov., isolated from deep seawater in South China Sea.</title>
        <authorList>
            <person name="Fu G.-Y."/>
        </authorList>
    </citation>
    <scope>NUCLEOTIDE SEQUENCE [LARGE SCALE GENOMIC DNA]</scope>
    <source>
        <strain evidence="3">B7</strain>
    </source>
</reference>
<gene>
    <name evidence="2" type="ORF">BSQ44_09370</name>
</gene>
<dbReference type="InterPro" id="IPR029058">
    <property type="entry name" value="AB_hydrolase_fold"/>
</dbReference>
<name>A0A1L3SQ51_9HYPH</name>
<keyword evidence="3" id="KW-1185">Reference proteome</keyword>
<dbReference type="Gene3D" id="3.40.50.1820">
    <property type="entry name" value="alpha/beta hydrolase"/>
    <property type="match status" value="1"/>
</dbReference>
<dbReference type="RefSeq" id="WP_072603352.1">
    <property type="nucleotide sequence ID" value="NZ_CP018171.1"/>
</dbReference>
<accession>A0A1L3SQ51</accession>
<dbReference type="STRING" id="1670800.BSQ44_09370"/>
<dbReference type="PANTHER" id="PTHR43798:SF33">
    <property type="entry name" value="HYDROLASE, PUTATIVE (AFU_ORTHOLOGUE AFUA_2G14860)-RELATED"/>
    <property type="match status" value="1"/>
</dbReference>
<evidence type="ECO:0000313" key="2">
    <source>
        <dbReference type="EMBL" id="APH71557.1"/>
    </source>
</evidence>
<dbReference type="Pfam" id="PF12697">
    <property type="entry name" value="Abhydrolase_6"/>
    <property type="match status" value="1"/>
</dbReference>
<dbReference type="SUPFAM" id="SSF53474">
    <property type="entry name" value="alpha/beta-Hydrolases"/>
    <property type="match status" value="1"/>
</dbReference>
<proteinExistence type="predicted"/>
<organism evidence="2 3">
    <name type="scientific">Aquibium oceanicum</name>
    <dbReference type="NCBI Taxonomy" id="1670800"/>
    <lineage>
        <taxon>Bacteria</taxon>
        <taxon>Pseudomonadati</taxon>
        <taxon>Pseudomonadota</taxon>
        <taxon>Alphaproteobacteria</taxon>
        <taxon>Hyphomicrobiales</taxon>
        <taxon>Phyllobacteriaceae</taxon>
        <taxon>Aquibium</taxon>
    </lineage>
</organism>
<dbReference type="OrthoDB" id="9804723at2"/>
<feature type="domain" description="AB hydrolase-1" evidence="1">
    <location>
        <begin position="26"/>
        <end position="264"/>
    </location>
</feature>
<dbReference type="EMBL" id="CP018171">
    <property type="protein sequence ID" value="APH71557.1"/>
    <property type="molecule type" value="Genomic_DNA"/>
</dbReference>
<protein>
    <recommendedName>
        <fullName evidence="1">AB hydrolase-1 domain-containing protein</fullName>
    </recommendedName>
</protein>
<evidence type="ECO:0000259" key="1">
    <source>
        <dbReference type="Pfam" id="PF12697"/>
    </source>
</evidence>
<dbReference type="KEGG" id="meso:BSQ44_09370"/>
<evidence type="ECO:0000313" key="3">
    <source>
        <dbReference type="Proteomes" id="UP000182840"/>
    </source>
</evidence>
<dbReference type="InterPro" id="IPR000073">
    <property type="entry name" value="AB_hydrolase_1"/>
</dbReference>